<dbReference type="Pfam" id="PF00702">
    <property type="entry name" value="Hydrolase"/>
    <property type="match status" value="1"/>
</dbReference>
<dbReference type="PANTHER" id="PTHR46191">
    <property type="match status" value="1"/>
</dbReference>
<dbReference type="OMA" id="WWRQLIA"/>
<dbReference type="GO" id="GO:0005634">
    <property type="term" value="C:nucleus"/>
    <property type="evidence" value="ECO:0007669"/>
    <property type="project" value="TreeGrafter"/>
</dbReference>
<dbReference type="Gene3D" id="1.10.150.720">
    <property type="entry name" value="Haloacid dehalogenase-like hydrolase"/>
    <property type="match status" value="1"/>
</dbReference>
<reference evidence="2" key="1">
    <citation type="submission" date="2012-06" db="EMBL/GenBank/DDBJ databases">
        <title>The genome sequence of Coniosporium apollinis CBS 100218.</title>
        <authorList>
            <consortium name="The Broad Institute Genome Sequencing Platform"/>
            <person name="Cuomo C."/>
            <person name="Gorbushina A."/>
            <person name="Noack S."/>
            <person name="Walker B."/>
            <person name="Young S.K."/>
            <person name="Zeng Q."/>
            <person name="Gargeya S."/>
            <person name="Fitzgerald M."/>
            <person name="Haas B."/>
            <person name="Abouelleil A."/>
            <person name="Alvarado L."/>
            <person name="Arachchi H.M."/>
            <person name="Berlin A.M."/>
            <person name="Chapman S.B."/>
            <person name="Goldberg J."/>
            <person name="Griggs A."/>
            <person name="Gujja S."/>
            <person name="Hansen M."/>
            <person name="Howarth C."/>
            <person name="Imamovic A."/>
            <person name="Larimer J."/>
            <person name="McCowan C."/>
            <person name="Montmayeur A."/>
            <person name="Murphy C."/>
            <person name="Neiman D."/>
            <person name="Pearson M."/>
            <person name="Priest M."/>
            <person name="Roberts A."/>
            <person name="Saif S."/>
            <person name="Shea T."/>
            <person name="Sisk P."/>
            <person name="Sykes S."/>
            <person name="Wortman J."/>
            <person name="Nusbaum C."/>
            <person name="Birren B."/>
        </authorList>
    </citation>
    <scope>NUCLEOTIDE SEQUENCE [LARGE SCALE GENOMIC DNA]</scope>
    <source>
        <strain evidence="2">CBS 100218</strain>
    </source>
</reference>
<dbReference type="Proteomes" id="UP000016924">
    <property type="component" value="Unassembled WGS sequence"/>
</dbReference>
<dbReference type="PANTHER" id="PTHR46191:SF2">
    <property type="entry name" value="HALOACID DEHALOGENASE-LIKE HYDROLASE DOMAIN-CONTAINING PROTEIN 3"/>
    <property type="match status" value="1"/>
</dbReference>
<sequence>MHKAAIKGVPKKNLLLAFDAFGTLFTPKRPVAAQYGEIARKYKVAVGVSDDEIKNSFGNAFKEESKEHPNYGKKVGMAAPEWWARVITKTFRPFLPAADTPLPHGLVPDLLTRFSTSEGYALYPDVLPLFSQLREMKSRTTGHPDLQRWPWDRTIVGIITNSDDRIPGILSSFGLIVSPRRAGDADLSTQNADVDAAGEEDVSFVVLSYDVGASKPDRAIFDAAKQIGTELFAKVDGAEAEGFEMLYVGDEVEKDVLAAEDAGWGALLVDREGRPREQFTDGRRIVTVAEGNRKFDVVHDLSALGSWRFD</sequence>
<dbReference type="OrthoDB" id="444127at2759"/>
<proteinExistence type="predicted"/>
<dbReference type="eggNOG" id="KOG3085">
    <property type="taxonomic scope" value="Eukaryota"/>
</dbReference>
<dbReference type="InterPro" id="IPR023214">
    <property type="entry name" value="HAD_sf"/>
</dbReference>
<dbReference type="STRING" id="1168221.R7YU96"/>
<evidence type="ECO:0008006" key="3">
    <source>
        <dbReference type="Google" id="ProtNLM"/>
    </source>
</evidence>
<evidence type="ECO:0000313" key="1">
    <source>
        <dbReference type="EMBL" id="EON65241.1"/>
    </source>
</evidence>
<organism evidence="1 2">
    <name type="scientific">Coniosporium apollinis (strain CBS 100218)</name>
    <name type="common">Rock-inhabiting black yeast</name>
    <dbReference type="NCBI Taxonomy" id="1168221"/>
    <lineage>
        <taxon>Eukaryota</taxon>
        <taxon>Fungi</taxon>
        <taxon>Dikarya</taxon>
        <taxon>Ascomycota</taxon>
        <taxon>Pezizomycotina</taxon>
        <taxon>Dothideomycetes</taxon>
        <taxon>Dothideomycetes incertae sedis</taxon>
        <taxon>Coniosporium</taxon>
    </lineage>
</organism>
<dbReference type="InterPro" id="IPR051828">
    <property type="entry name" value="HAD-like_hydrolase_domain"/>
</dbReference>
<dbReference type="SUPFAM" id="SSF56784">
    <property type="entry name" value="HAD-like"/>
    <property type="match status" value="1"/>
</dbReference>
<protein>
    <recommendedName>
        <fullName evidence="3">Haloacid dehalogenase, type II</fullName>
    </recommendedName>
</protein>
<dbReference type="RefSeq" id="XP_007780558.1">
    <property type="nucleotide sequence ID" value="XM_007782368.1"/>
</dbReference>
<dbReference type="EMBL" id="JH767573">
    <property type="protein sequence ID" value="EON65241.1"/>
    <property type="molecule type" value="Genomic_DNA"/>
</dbReference>
<dbReference type="GeneID" id="19901789"/>
<gene>
    <name evidence="1" type="ORF">W97_04478</name>
</gene>
<evidence type="ECO:0000313" key="2">
    <source>
        <dbReference type="Proteomes" id="UP000016924"/>
    </source>
</evidence>
<keyword evidence="2" id="KW-1185">Reference proteome</keyword>
<name>R7YU96_CONA1</name>
<dbReference type="InterPro" id="IPR036412">
    <property type="entry name" value="HAD-like_sf"/>
</dbReference>
<accession>R7YU96</accession>
<dbReference type="Gene3D" id="3.40.50.1000">
    <property type="entry name" value="HAD superfamily/HAD-like"/>
    <property type="match status" value="1"/>
</dbReference>
<dbReference type="HOGENOM" id="CLU_045011_8_0_1"/>
<dbReference type="InterPro" id="IPR044924">
    <property type="entry name" value="HAD-SF_hydro_IA_REG-2-like_cap"/>
</dbReference>
<dbReference type="AlphaFoldDB" id="R7YU96"/>